<dbReference type="AlphaFoldDB" id="A0A1I5K7K1"/>
<dbReference type="Pfam" id="PF00072">
    <property type="entry name" value="Response_reg"/>
    <property type="match status" value="1"/>
</dbReference>
<keyword evidence="1" id="KW-0597">Phosphoprotein</keyword>
<dbReference type="SUPFAM" id="SSF52172">
    <property type="entry name" value="CheY-like"/>
    <property type="match status" value="1"/>
</dbReference>
<name>A0A1I5K7K1_9HYPH</name>
<dbReference type="PANTHER" id="PTHR43228:SF1">
    <property type="entry name" value="TWO-COMPONENT RESPONSE REGULATOR ARR22"/>
    <property type="match status" value="1"/>
</dbReference>
<accession>A0A1I5K7K1</accession>
<dbReference type="CDD" id="cd17546">
    <property type="entry name" value="REC_hyHK_CKI1_RcsC-like"/>
    <property type="match status" value="1"/>
</dbReference>
<dbReference type="RefSeq" id="WP_090074917.1">
    <property type="nucleotide sequence ID" value="NZ_FOVR01000013.1"/>
</dbReference>
<dbReference type="PROSITE" id="PS50110">
    <property type="entry name" value="RESPONSE_REGULATORY"/>
    <property type="match status" value="1"/>
</dbReference>
<dbReference type="InterPro" id="IPR052048">
    <property type="entry name" value="ST_Response_Regulator"/>
</dbReference>
<dbReference type="OrthoDB" id="9786548at2"/>
<evidence type="ECO:0000256" key="2">
    <source>
        <dbReference type="SAM" id="MobiDB-lite"/>
    </source>
</evidence>
<dbReference type="Gene3D" id="3.40.50.2300">
    <property type="match status" value="1"/>
</dbReference>
<dbReference type="PANTHER" id="PTHR43228">
    <property type="entry name" value="TWO-COMPONENT RESPONSE REGULATOR"/>
    <property type="match status" value="1"/>
</dbReference>
<dbReference type="InterPro" id="IPR001789">
    <property type="entry name" value="Sig_transdc_resp-reg_receiver"/>
</dbReference>
<dbReference type="InterPro" id="IPR011006">
    <property type="entry name" value="CheY-like_superfamily"/>
</dbReference>
<reference evidence="4 5" key="1">
    <citation type="submission" date="2016-10" db="EMBL/GenBank/DDBJ databases">
        <authorList>
            <person name="de Groot N.N."/>
        </authorList>
    </citation>
    <scope>NUCLEOTIDE SEQUENCE [LARGE SCALE GENOMIC DNA]</scope>
    <source>
        <strain evidence="4 5">CGMCC 1.9157</strain>
    </source>
</reference>
<protein>
    <submittedName>
        <fullName evidence="4">Response regulator receiver domain-containing protein</fullName>
    </submittedName>
</protein>
<gene>
    <name evidence="4" type="ORF">SAMN04488056_11355</name>
</gene>
<dbReference type="STRING" id="655353.SAMN04488056_11355"/>
<feature type="region of interest" description="Disordered" evidence="2">
    <location>
        <begin position="153"/>
        <end position="172"/>
    </location>
</feature>
<evidence type="ECO:0000313" key="4">
    <source>
        <dbReference type="EMBL" id="SFO80703.1"/>
    </source>
</evidence>
<feature type="compositionally biased region" description="Basic and acidic residues" evidence="2">
    <location>
        <begin position="156"/>
        <end position="172"/>
    </location>
</feature>
<dbReference type="GO" id="GO:0000160">
    <property type="term" value="P:phosphorelay signal transduction system"/>
    <property type="evidence" value="ECO:0007669"/>
    <property type="project" value="InterPro"/>
</dbReference>
<organism evidence="4 5">
    <name type="scientific">Cohaesibacter marisflavi</name>
    <dbReference type="NCBI Taxonomy" id="655353"/>
    <lineage>
        <taxon>Bacteria</taxon>
        <taxon>Pseudomonadati</taxon>
        <taxon>Pseudomonadota</taxon>
        <taxon>Alphaproteobacteria</taxon>
        <taxon>Hyphomicrobiales</taxon>
        <taxon>Cohaesibacteraceae</taxon>
    </lineage>
</organism>
<dbReference type="EMBL" id="FOVR01000013">
    <property type="protein sequence ID" value="SFO80703.1"/>
    <property type="molecule type" value="Genomic_DNA"/>
</dbReference>
<dbReference type="SMART" id="SM00448">
    <property type="entry name" value="REC"/>
    <property type="match status" value="1"/>
</dbReference>
<keyword evidence="5" id="KW-1185">Reference proteome</keyword>
<evidence type="ECO:0000313" key="5">
    <source>
        <dbReference type="Proteomes" id="UP000199236"/>
    </source>
</evidence>
<feature type="domain" description="Response regulatory" evidence="3">
    <location>
        <begin position="10"/>
        <end position="129"/>
    </location>
</feature>
<sequence>MIKVDLSQLRFLVVEDNAHMRRVIRTLIHSFGAREVTEAEDGAAGLELFQTTSPDIVITDWYMPIFGGIELTRMMRQPESSANPTVPIIMLTGHSEKRKVMEARDVGVTEFLCKPISANALYARVANCVVNPRNFIKANGFYGPDRRRFANPLYKGSERRANDAEPAQKKAS</sequence>
<dbReference type="Proteomes" id="UP000199236">
    <property type="component" value="Unassembled WGS sequence"/>
</dbReference>
<proteinExistence type="predicted"/>
<evidence type="ECO:0000256" key="1">
    <source>
        <dbReference type="PROSITE-ProRule" id="PRU00169"/>
    </source>
</evidence>
<evidence type="ECO:0000259" key="3">
    <source>
        <dbReference type="PROSITE" id="PS50110"/>
    </source>
</evidence>
<feature type="modified residue" description="4-aspartylphosphate" evidence="1">
    <location>
        <position position="60"/>
    </location>
</feature>